<keyword evidence="2" id="KW-0732">Signal</keyword>
<feature type="signal peptide" evidence="2">
    <location>
        <begin position="1"/>
        <end position="26"/>
    </location>
</feature>
<evidence type="ECO:0008006" key="5">
    <source>
        <dbReference type="Google" id="ProtNLM"/>
    </source>
</evidence>
<organism evidence="3 4">
    <name type="scientific">Streptomyces roseicoloratus</name>
    <dbReference type="NCBI Taxonomy" id="2508722"/>
    <lineage>
        <taxon>Bacteria</taxon>
        <taxon>Bacillati</taxon>
        <taxon>Actinomycetota</taxon>
        <taxon>Actinomycetes</taxon>
        <taxon>Kitasatosporales</taxon>
        <taxon>Streptomycetaceae</taxon>
        <taxon>Streptomyces</taxon>
    </lineage>
</organism>
<feature type="compositionally biased region" description="Basic and acidic residues" evidence="1">
    <location>
        <begin position="99"/>
        <end position="131"/>
    </location>
</feature>
<feature type="region of interest" description="Disordered" evidence="1">
    <location>
        <begin position="66"/>
        <end position="131"/>
    </location>
</feature>
<accession>A0ABY9RQH2</accession>
<sequence>MRAIRVASAALLAAVPFFLAAPAAPADDGDLPDGVFPKDAADFPKAGADILTDGAAFLDGPDVLTDGPDVLTDGPDALKDGPETPEDTPDFLKTAPDFVKNRPDLPKDGHDLPKDDHGPAKEDHGPVKDGTGHGITSFGFSVTPQTVAPGGTVTLASDGCEVPTVTVESGVFDTVTLNKGRQGTATVDHDAKASARYEVTFDCKGERGTTTLTIAGGGHHPDPDRATGARKGVKAGFGSDGIGTTELVTGAVLIVGALGSAVVLTRRREPADTTER</sequence>
<dbReference type="RefSeq" id="WP_309547886.1">
    <property type="nucleotide sequence ID" value="NZ_CP133762.1"/>
</dbReference>
<evidence type="ECO:0000313" key="3">
    <source>
        <dbReference type="EMBL" id="WMX44180.1"/>
    </source>
</evidence>
<dbReference type="Proteomes" id="UP001250858">
    <property type="component" value="Chromosome"/>
</dbReference>
<evidence type="ECO:0000256" key="2">
    <source>
        <dbReference type="SAM" id="SignalP"/>
    </source>
</evidence>
<proteinExistence type="predicted"/>
<reference evidence="3 4" key="1">
    <citation type="submission" date="2023-09" db="EMBL/GenBank/DDBJ databases">
        <title>Complete genome of Streptomyces roseicoloratus T14.</title>
        <authorList>
            <person name="Bashizi T."/>
            <person name="Kim M.-J."/>
            <person name="Lee G."/>
            <person name="Tagele S.B."/>
            <person name="Shin J.-H."/>
        </authorList>
    </citation>
    <scope>NUCLEOTIDE SEQUENCE [LARGE SCALE GENOMIC DNA]</scope>
    <source>
        <strain evidence="3 4">T14</strain>
    </source>
</reference>
<keyword evidence="4" id="KW-1185">Reference proteome</keyword>
<gene>
    <name evidence="3" type="ORF">RGF97_03960</name>
</gene>
<feature type="chain" id="PRO_5045584425" description="Lipoprotein" evidence="2">
    <location>
        <begin position="27"/>
        <end position="276"/>
    </location>
</feature>
<protein>
    <recommendedName>
        <fullName evidence="5">Lipoprotein</fullName>
    </recommendedName>
</protein>
<evidence type="ECO:0000313" key="4">
    <source>
        <dbReference type="Proteomes" id="UP001250858"/>
    </source>
</evidence>
<dbReference type="EMBL" id="CP133762">
    <property type="protein sequence ID" value="WMX44180.1"/>
    <property type="molecule type" value="Genomic_DNA"/>
</dbReference>
<name>A0ABY9RQH2_9ACTN</name>
<evidence type="ECO:0000256" key="1">
    <source>
        <dbReference type="SAM" id="MobiDB-lite"/>
    </source>
</evidence>